<feature type="non-terminal residue" evidence="1">
    <location>
        <position position="62"/>
    </location>
</feature>
<reference evidence="1" key="1">
    <citation type="submission" date="2018-10" db="EMBL/GenBank/DDBJ databases">
        <title>Hidden diversity of soil giant viruses.</title>
        <authorList>
            <person name="Schulz F."/>
            <person name="Alteio L."/>
            <person name="Goudeau D."/>
            <person name="Ryan E.M."/>
            <person name="Malmstrom R.R."/>
            <person name="Blanchard J."/>
            <person name="Woyke T."/>
        </authorList>
    </citation>
    <scope>NUCLEOTIDE SEQUENCE</scope>
    <source>
        <strain evidence="1">HYV1</strain>
    </source>
</reference>
<evidence type="ECO:0000313" key="1">
    <source>
        <dbReference type="EMBL" id="AYV83429.1"/>
    </source>
</evidence>
<dbReference type="EMBL" id="MK072388">
    <property type="protein sequence ID" value="AYV83429.1"/>
    <property type="molecule type" value="Genomic_DNA"/>
</dbReference>
<organism evidence="1">
    <name type="scientific">Hyperionvirus sp</name>
    <dbReference type="NCBI Taxonomy" id="2487770"/>
    <lineage>
        <taxon>Viruses</taxon>
        <taxon>Varidnaviria</taxon>
        <taxon>Bamfordvirae</taxon>
        <taxon>Nucleocytoviricota</taxon>
        <taxon>Megaviricetes</taxon>
        <taxon>Imitervirales</taxon>
        <taxon>Mimiviridae</taxon>
        <taxon>Klosneuvirinae</taxon>
    </lineage>
</organism>
<gene>
    <name evidence="1" type="ORF">Hyperionvirus6_110</name>
</gene>
<proteinExistence type="predicted"/>
<sequence>MEVNKKLDERLLRGHFVKDILLSDASIDIYTFVRSVVPRNGVRYYIKAPVEKKDVSIINCIS</sequence>
<name>A0A3G5ADI2_9VIRU</name>
<accession>A0A3G5ADI2</accession>
<protein>
    <submittedName>
        <fullName evidence="1">Uncharacterized protein</fullName>
    </submittedName>
</protein>